<dbReference type="Pfam" id="PF13628">
    <property type="entry name" value="DUF4142"/>
    <property type="match status" value="1"/>
</dbReference>
<name>A0ABN0UVY0_9GAMM</name>
<dbReference type="PANTHER" id="PTHR38593:SF1">
    <property type="entry name" value="BLR2558 PROTEIN"/>
    <property type="match status" value="1"/>
</dbReference>
<dbReference type="InterPro" id="IPR012347">
    <property type="entry name" value="Ferritin-like"/>
</dbReference>
<dbReference type="PANTHER" id="PTHR38593">
    <property type="entry name" value="BLR2558 PROTEIN"/>
    <property type="match status" value="1"/>
</dbReference>
<dbReference type="Gene3D" id="1.20.1260.10">
    <property type="match status" value="1"/>
</dbReference>
<feature type="domain" description="DUF4142" evidence="2">
    <location>
        <begin position="29"/>
        <end position="164"/>
    </location>
</feature>
<evidence type="ECO:0000256" key="1">
    <source>
        <dbReference type="SAM" id="SignalP"/>
    </source>
</evidence>
<proteinExistence type="predicted"/>
<feature type="chain" id="PRO_5045038662" description="DUF4142 domain-containing protein" evidence="1">
    <location>
        <begin position="25"/>
        <end position="177"/>
    </location>
</feature>
<sequence length="177" mass="19053">MSRRFLVPLAAGALALGLACTASAQSVASDSAFMEHALADGMAEVQMGQLALEKSSDAQVKQLAQRIVTDHKKADRELRKLAVRKQVRLPATPTAEAQQKVASMRQMDGAAFDRAWAAAMVRDHTKAIDMFTTESQQAKDADVRKFAEATTPTLRTHLEMAQKLDGGSATSDAGMNH</sequence>
<dbReference type="RefSeq" id="WP_343883725.1">
    <property type="nucleotide sequence ID" value="NZ_BAAAFO010000004.1"/>
</dbReference>
<evidence type="ECO:0000313" key="4">
    <source>
        <dbReference type="Proteomes" id="UP001500657"/>
    </source>
</evidence>
<keyword evidence="1" id="KW-0732">Signal</keyword>
<protein>
    <recommendedName>
        <fullName evidence="2">DUF4142 domain-containing protein</fullName>
    </recommendedName>
</protein>
<reference evidence="3 4" key="1">
    <citation type="journal article" date="2019" name="Int. J. Syst. Evol. Microbiol.">
        <title>The Global Catalogue of Microorganisms (GCM) 10K type strain sequencing project: providing services to taxonomists for standard genome sequencing and annotation.</title>
        <authorList>
            <consortium name="The Broad Institute Genomics Platform"/>
            <consortium name="The Broad Institute Genome Sequencing Center for Infectious Disease"/>
            <person name="Wu L."/>
            <person name="Ma J."/>
        </authorList>
    </citation>
    <scope>NUCLEOTIDE SEQUENCE [LARGE SCALE GENOMIC DNA]</scope>
    <source>
        <strain evidence="3 4">JCM 16242</strain>
    </source>
</reference>
<feature type="signal peptide" evidence="1">
    <location>
        <begin position="1"/>
        <end position="24"/>
    </location>
</feature>
<accession>A0ABN0UVY0</accession>
<gene>
    <name evidence="3" type="ORF">GCM10009126_31110</name>
</gene>
<dbReference type="PROSITE" id="PS51257">
    <property type="entry name" value="PROKAR_LIPOPROTEIN"/>
    <property type="match status" value="1"/>
</dbReference>
<comment type="caution">
    <text evidence="3">The sequence shown here is derived from an EMBL/GenBank/DDBJ whole genome shotgun (WGS) entry which is preliminary data.</text>
</comment>
<organism evidence="3 4">
    <name type="scientific">Rhodanobacter caeni</name>
    <dbReference type="NCBI Taxonomy" id="657654"/>
    <lineage>
        <taxon>Bacteria</taxon>
        <taxon>Pseudomonadati</taxon>
        <taxon>Pseudomonadota</taxon>
        <taxon>Gammaproteobacteria</taxon>
        <taxon>Lysobacterales</taxon>
        <taxon>Rhodanobacteraceae</taxon>
        <taxon>Rhodanobacter</taxon>
    </lineage>
</organism>
<evidence type="ECO:0000313" key="3">
    <source>
        <dbReference type="EMBL" id="GAA0263220.1"/>
    </source>
</evidence>
<dbReference type="EMBL" id="BAAAFO010000004">
    <property type="protein sequence ID" value="GAA0263220.1"/>
    <property type="molecule type" value="Genomic_DNA"/>
</dbReference>
<keyword evidence="4" id="KW-1185">Reference proteome</keyword>
<dbReference type="InterPro" id="IPR025419">
    <property type="entry name" value="DUF4142"/>
</dbReference>
<dbReference type="Proteomes" id="UP001500657">
    <property type="component" value="Unassembled WGS sequence"/>
</dbReference>
<evidence type="ECO:0000259" key="2">
    <source>
        <dbReference type="Pfam" id="PF13628"/>
    </source>
</evidence>